<dbReference type="RefSeq" id="WP_395119633.1">
    <property type="nucleotide sequence ID" value="NZ_CP170721.1"/>
</dbReference>
<dbReference type="AlphaFoldDB" id="A0AB74UWV7"/>
<gene>
    <name evidence="1" type="ORF">ACFYG5_03290</name>
</gene>
<protein>
    <submittedName>
        <fullName evidence="1">Uncharacterized protein</fullName>
    </submittedName>
</protein>
<proteinExistence type="predicted"/>
<accession>A0AB74UWV7</accession>
<name>A0AB74UWV7_9GAMM</name>
<reference evidence="1" key="1">
    <citation type="submission" date="2024-10" db="EMBL/GenBank/DDBJ databases">
        <authorList>
            <person name="Lesea H.P."/>
            <person name="Kuehl J.V."/>
            <person name="Chandonia J.-M."/>
        </authorList>
    </citation>
    <scope>NUCLEOTIDE SEQUENCE</scope>
    <source>
        <strain evidence="1">FW102-FHT14D07</strain>
    </source>
</reference>
<evidence type="ECO:0000313" key="1">
    <source>
        <dbReference type="EMBL" id="XIA19183.1"/>
    </source>
</evidence>
<sequence length="509" mass="54264">MKLVQPSFTGGEISPSLYARTDLARYANSLKTCRNMIVSAYGGCYNRPGTRFLKATKDSGSKKSRLIPFQFSSQQSYVIELGHLYARFYANGAQVVDGGGAPVAVTTPYTEDDIWGVRLTQSADVMQLVHRKYPPQTLKRLSASSFSVGEYVVYEGPFQPVNPNLAIKLAASMSSGNVTVSSNTAGVFSADMVGMLVYLEDSNLSLMKPWTSGEKGITVGTIRRNAGKTYRAAQLSTGGTYVLAGGNAPQHDQGAQWDGPGDVRSDGTANYSVGVLWEYLDSGYGIVKLSAYVSDSQMTGVVTKQLPSGVLGGAGSPELTWSLTGDGTTTTFTIAGNTAVSTDRYVVTVGGTEVVADPNAQPYPKGPVEACVAAMSHLPGGMLAQDCDGQAIACVDHAALTVAWHTARIAMLSLQPCWRLESESGAWVVISKCTRCETRERGYVYGDAIEGLSLPVAGDDLAFHWERIVRVEDAGEQLVAKIYAGDRNYAAGGEPGRYISTHNTSVAKR</sequence>
<organism evidence="1">
    <name type="scientific">Rhodanobacter sp. FW102-FHT14D07</name>
    <dbReference type="NCBI Taxonomy" id="3351462"/>
    <lineage>
        <taxon>Bacteria</taxon>
        <taxon>Pseudomonadati</taxon>
        <taxon>Pseudomonadota</taxon>
        <taxon>Gammaproteobacteria</taxon>
        <taxon>Lysobacterales</taxon>
        <taxon>Rhodanobacteraceae</taxon>
        <taxon>Rhodanobacter</taxon>
    </lineage>
</organism>
<dbReference type="EMBL" id="CP170721">
    <property type="protein sequence ID" value="XIA19183.1"/>
    <property type="molecule type" value="Genomic_DNA"/>
</dbReference>